<dbReference type="HAMAP" id="MF_00278">
    <property type="entry name" value="HisH"/>
    <property type="match status" value="1"/>
</dbReference>
<reference evidence="13" key="1">
    <citation type="submission" date="2022-02" db="EMBL/GenBank/DDBJ databases">
        <title>The genetically variable rfb locus in Leptospira is a mobile cassette and a molecular signature of serovar identity.</title>
        <authorList>
            <person name="Nieves C."/>
            <person name="Vincent A.T."/>
            <person name="Zarantonelli L."/>
            <person name="Picardeau M."/>
            <person name="Veyrier F.J."/>
            <person name="Buschiazzo A."/>
        </authorList>
    </citation>
    <scope>NUCLEOTIDE SEQUENCE</scope>
    <source>
        <strain evidence="13">IP1512017</strain>
    </source>
</reference>
<evidence type="ECO:0000313" key="13">
    <source>
        <dbReference type="EMBL" id="UOG55401.1"/>
    </source>
</evidence>
<dbReference type="GO" id="GO:0005737">
    <property type="term" value="C:cytoplasm"/>
    <property type="evidence" value="ECO:0007669"/>
    <property type="project" value="UniProtKB-SubCell"/>
</dbReference>
<keyword evidence="4 10" id="KW-0378">Hydrolase</keyword>
<dbReference type="PANTHER" id="PTHR42701:SF1">
    <property type="entry name" value="IMIDAZOLE GLYCEROL PHOSPHATE SYNTHASE SUBUNIT HISH"/>
    <property type="match status" value="1"/>
</dbReference>
<accession>A0AAE9G8G6</accession>
<dbReference type="PIRSF" id="PIRSF000495">
    <property type="entry name" value="Amidotransf_hisH"/>
    <property type="match status" value="1"/>
</dbReference>
<dbReference type="Proteomes" id="UP000829829">
    <property type="component" value="Chromosome 1"/>
</dbReference>
<evidence type="ECO:0000256" key="3">
    <source>
        <dbReference type="ARBA" id="ARBA00022605"/>
    </source>
</evidence>
<comment type="subunit">
    <text evidence="2 10">Heterodimer of HisH and HisF.</text>
</comment>
<dbReference type="InterPro" id="IPR017926">
    <property type="entry name" value="GATASE"/>
</dbReference>
<dbReference type="GO" id="GO:0004359">
    <property type="term" value="F:glutaminase activity"/>
    <property type="evidence" value="ECO:0007669"/>
    <property type="project" value="UniProtKB-EC"/>
</dbReference>
<dbReference type="Gene3D" id="3.40.50.880">
    <property type="match status" value="1"/>
</dbReference>
<evidence type="ECO:0000259" key="12">
    <source>
        <dbReference type="Pfam" id="PF00117"/>
    </source>
</evidence>
<comment type="pathway">
    <text evidence="1 10">Amino-acid biosynthesis; L-histidine biosynthesis; L-histidine from 5-phospho-alpha-D-ribose 1-diphosphate: step 5/9.</text>
</comment>
<comment type="catalytic activity">
    <reaction evidence="8 10">
        <text>5-[(5-phospho-1-deoxy-D-ribulos-1-ylimino)methylamino]-1-(5-phospho-beta-D-ribosyl)imidazole-4-carboxamide + L-glutamine = D-erythro-1-(imidazol-4-yl)glycerol 3-phosphate + 5-amino-1-(5-phospho-beta-D-ribosyl)imidazole-4-carboxamide + L-glutamate + H(+)</text>
        <dbReference type="Rhea" id="RHEA:24793"/>
        <dbReference type="ChEBI" id="CHEBI:15378"/>
        <dbReference type="ChEBI" id="CHEBI:29985"/>
        <dbReference type="ChEBI" id="CHEBI:58278"/>
        <dbReference type="ChEBI" id="CHEBI:58359"/>
        <dbReference type="ChEBI" id="CHEBI:58475"/>
        <dbReference type="ChEBI" id="CHEBI:58525"/>
        <dbReference type="EC" id="4.3.2.10"/>
    </reaction>
</comment>
<feature type="active site" description="Nucleophile" evidence="10 11">
    <location>
        <position position="83"/>
    </location>
</feature>
<evidence type="ECO:0000256" key="11">
    <source>
        <dbReference type="PIRSR" id="PIRSR000495-1"/>
    </source>
</evidence>
<evidence type="ECO:0000256" key="8">
    <source>
        <dbReference type="ARBA" id="ARBA00047838"/>
    </source>
</evidence>
<gene>
    <name evidence="10 13" type="primary">hisH</name>
    <name evidence="13" type="ORF">MAL03_10785</name>
</gene>
<comment type="function">
    <text evidence="10">IGPS catalyzes the conversion of PRFAR and glutamine to IGP, AICAR and glutamate. The HisH subunit catalyzes the hydrolysis of glutamine to glutamate and ammonia as part of the synthesis of IGP and AICAR. The resulting ammonia molecule is channeled to the active site of HisF.</text>
</comment>
<feature type="active site" evidence="10 11">
    <location>
        <position position="197"/>
    </location>
</feature>
<dbReference type="GO" id="GO:0016829">
    <property type="term" value="F:lyase activity"/>
    <property type="evidence" value="ECO:0007669"/>
    <property type="project" value="UniProtKB-KW"/>
</dbReference>
<dbReference type="AlphaFoldDB" id="A0AAE9G8G6"/>
<evidence type="ECO:0000256" key="7">
    <source>
        <dbReference type="ARBA" id="ARBA00023239"/>
    </source>
</evidence>
<dbReference type="EMBL" id="CP091957">
    <property type="protein sequence ID" value="UOG55401.1"/>
    <property type="molecule type" value="Genomic_DNA"/>
</dbReference>
<dbReference type="InterPro" id="IPR010139">
    <property type="entry name" value="Imidazole-glycPsynth_HisH"/>
</dbReference>
<dbReference type="SUPFAM" id="SSF52317">
    <property type="entry name" value="Class I glutamine amidotransferase-like"/>
    <property type="match status" value="1"/>
</dbReference>
<dbReference type="PROSITE" id="PS51273">
    <property type="entry name" value="GATASE_TYPE_1"/>
    <property type="match status" value="1"/>
</dbReference>
<evidence type="ECO:0000256" key="9">
    <source>
        <dbReference type="ARBA" id="ARBA00049534"/>
    </source>
</evidence>
<comment type="subcellular location">
    <subcellularLocation>
        <location evidence="10">Cytoplasm</location>
    </subcellularLocation>
</comment>
<protein>
    <recommendedName>
        <fullName evidence="10">Imidazole glycerol phosphate synthase subunit HisH</fullName>
        <ecNumber evidence="10">4.3.2.10</ecNumber>
    </recommendedName>
    <alternativeName>
        <fullName evidence="10">IGP synthase glutaminase subunit</fullName>
        <ecNumber evidence="10">3.5.1.2</ecNumber>
    </alternativeName>
    <alternativeName>
        <fullName evidence="10">IGP synthase subunit HisH</fullName>
    </alternativeName>
    <alternativeName>
        <fullName evidence="10">ImGP synthase subunit HisH</fullName>
        <shortName evidence="10">IGPS subunit HisH</shortName>
    </alternativeName>
</protein>
<evidence type="ECO:0000256" key="5">
    <source>
        <dbReference type="ARBA" id="ARBA00022962"/>
    </source>
</evidence>
<keyword evidence="5 10" id="KW-0315">Glutamine amidotransferase</keyword>
<evidence type="ECO:0000313" key="14">
    <source>
        <dbReference type="Proteomes" id="UP000829829"/>
    </source>
</evidence>
<evidence type="ECO:0000256" key="2">
    <source>
        <dbReference type="ARBA" id="ARBA00011152"/>
    </source>
</evidence>
<dbReference type="Pfam" id="PF00117">
    <property type="entry name" value="GATase"/>
    <property type="match status" value="1"/>
</dbReference>
<dbReference type="GO" id="GO:0000107">
    <property type="term" value="F:imidazoleglycerol-phosphate synthase activity"/>
    <property type="evidence" value="ECO:0007669"/>
    <property type="project" value="UniProtKB-UniRule"/>
</dbReference>
<dbReference type="CDD" id="cd01748">
    <property type="entry name" value="GATase1_IGP_Synthase"/>
    <property type="match status" value="1"/>
</dbReference>
<dbReference type="EC" id="3.5.1.2" evidence="10"/>
<comment type="catalytic activity">
    <reaction evidence="9 10">
        <text>L-glutamine + H2O = L-glutamate + NH4(+)</text>
        <dbReference type="Rhea" id="RHEA:15889"/>
        <dbReference type="ChEBI" id="CHEBI:15377"/>
        <dbReference type="ChEBI" id="CHEBI:28938"/>
        <dbReference type="ChEBI" id="CHEBI:29985"/>
        <dbReference type="ChEBI" id="CHEBI:58359"/>
        <dbReference type="EC" id="3.5.1.2"/>
    </reaction>
</comment>
<dbReference type="NCBIfam" id="TIGR01855">
    <property type="entry name" value="IMP_synth_hisH"/>
    <property type="match status" value="1"/>
</dbReference>
<keyword evidence="7 10" id="KW-0456">Lyase</keyword>
<evidence type="ECO:0000256" key="6">
    <source>
        <dbReference type="ARBA" id="ARBA00023102"/>
    </source>
</evidence>
<dbReference type="RefSeq" id="WP_243815153.1">
    <property type="nucleotide sequence ID" value="NZ_CP091928.1"/>
</dbReference>
<proteinExistence type="inferred from homology"/>
<evidence type="ECO:0000256" key="10">
    <source>
        <dbReference type="HAMAP-Rule" id="MF_00278"/>
    </source>
</evidence>
<evidence type="ECO:0000256" key="4">
    <source>
        <dbReference type="ARBA" id="ARBA00022801"/>
    </source>
</evidence>
<feature type="domain" description="Glutamine amidotransferase" evidence="12">
    <location>
        <begin position="7"/>
        <end position="213"/>
    </location>
</feature>
<dbReference type="PANTHER" id="PTHR42701">
    <property type="entry name" value="IMIDAZOLE GLYCEROL PHOSPHATE SYNTHASE SUBUNIT HISH"/>
    <property type="match status" value="1"/>
</dbReference>
<evidence type="ECO:0000256" key="1">
    <source>
        <dbReference type="ARBA" id="ARBA00005091"/>
    </source>
</evidence>
<keyword evidence="10" id="KW-0963">Cytoplasm</keyword>
<keyword evidence="6 10" id="KW-0368">Histidine biosynthesis</keyword>
<dbReference type="GO" id="GO:0000105">
    <property type="term" value="P:L-histidine biosynthetic process"/>
    <property type="evidence" value="ECO:0007669"/>
    <property type="project" value="UniProtKB-UniRule"/>
</dbReference>
<dbReference type="EC" id="4.3.2.10" evidence="10"/>
<keyword evidence="3 10" id="KW-0028">Amino-acid biosynthesis</keyword>
<sequence>MLSPKTLIVDYGVGNLLSVKRAFEYCGSEVEISSDPEKIFKAPHVVLPGVGAFANAMIALKERSLTEVIKNIAKRGTPLMAICLGMQMLMDESEEFGISAGLGLIPGRVVSIPSRTKENTNHKIPHIGWNELKRSSETVEWKNTILENSNEGDSVYFVHSFMANPVDRNHRIADCIYGGHSIAAVIGYDNIVGCQFHPEKSGATGLNLLKRFLKF</sequence>
<name>A0AAE9G8G6_9LEPT</name>
<dbReference type="InterPro" id="IPR029062">
    <property type="entry name" value="Class_I_gatase-like"/>
</dbReference>
<organism evidence="13 14">
    <name type="scientific">Leptospira noguchii</name>
    <dbReference type="NCBI Taxonomy" id="28182"/>
    <lineage>
        <taxon>Bacteria</taxon>
        <taxon>Pseudomonadati</taxon>
        <taxon>Spirochaetota</taxon>
        <taxon>Spirochaetia</taxon>
        <taxon>Leptospirales</taxon>
        <taxon>Leptospiraceae</taxon>
        <taxon>Leptospira</taxon>
    </lineage>
</organism>
<feature type="active site" evidence="10 11">
    <location>
        <position position="199"/>
    </location>
</feature>